<keyword evidence="3" id="KW-1185">Reference proteome</keyword>
<dbReference type="Proteomes" id="UP000809621">
    <property type="component" value="Unassembled WGS sequence"/>
</dbReference>
<name>A0ABS2HH40_9VIBR</name>
<dbReference type="EMBL" id="JAFEUM010000003">
    <property type="protein sequence ID" value="MBM7036860.1"/>
    <property type="molecule type" value="Genomic_DNA"/>
</dbReference>
<evidence type="ECO:0000256" key="1">
    <source>
        <dbReference type="SAM" id="SignalP"/>
    </source>
</evidence>
<feature type="chain" id="PRO_5045443369" evidence="1">
    <location>
        <begin position="23"/>
        <end position="116"/>
    </location>
</feature>
<gene>
    <name evidence="2" type="ORF">JQC93_10650</name>
</gene>
<comment type="caution">
    <text evidence="2">The sequence shown here is derived from an EMBL/GenBank/DDBJ whole genome shotgun (WGS) entry which is preliminary data.</text>
</comment>
<evidence type="ECO:0000313" key="2">
    <source>
        <dbReference type="EMBL" id="MBM7036860.1"/>
    </source>
</evidence>
<sequence length="116" mass="13741">MKKMVRVLIAFIALAGVGYFVATQDGRDAVKRYEQHYVCSDRSLNYYLSNETTNWHFEQRNIYQNMITRGRFFGVSADSLEKVHQDNTERKSKIEYIRKDAVKEFDCMALWLNRNS</sequence>
<dbReference type="RefSeq" id="WP_205158408.1">
    <property type="nucleotide sequence ID" value="NZ_JAFEUM010000003.1"/>
</dbReference>
<evidence type="ECO:0000313" key="3">
    <source>
        <dbReference type="Proteomes" id="UP000809621"/>
    </source>
</evidence>
<proteinExistence type="predicted"/>
<protein>
    <submittedName>
        <fullName evidence="2">Uncharacterized protein</fullName>
    </submittedName>
</protein>
<feature type="signal peptide" evidence="1">
    <location>
        <begin position="1"/>
        <end position="22"/>
    </location>
</feature>
<keyword evidence="1" id="KW-0732">Signal</keyword>
<organism evidence="2 3">
    <name type="scientific">Vibrio ulleungensis</name>
    <dbReference type="NCBI Taxonomy" id="2807619"/>
    <lineage>
        <taxon>Bacteria</taxon>
        <taxon>Pseudomonadati</taxon>
        <taxon>Pseudomonadota</taxon>
        <taxon>Gammaproteobacteria</taxon>
        <taxon>Vibrionales</taxon>
        <taxon>Vibrionaceae</taxon>
        <taxon>Vibrio</taxon>
    </lineage>
</organism>
<reference evidence="2 3" key="1">
    <citation type="submission" date="2021-02" db="EMBL/GenBank/DDBJ databases">
        <authorList>
            <person name="Park J.-S."/>
        </authorList>
    </citation>
    <scope>NUCLEOTIDE SEQUENCE [LARGE SCALE GENOMIC DNA]</scope>
    <source>
        <strain evidence="2 3">188UL20-2</strain>
    </source>
</reference>
<accession>A0ABS2HH40</accession>